<gene>
    <name evidence="1" type="ORF">TPSB3V08_LOCUS5663</name>
</gene>
<dbReference type="EMBL" id="OD003065">
    <property type="protein sequence ID" value="CAD7406968.1"/>
    <property type="molecule type" value="Genomic_DNA"/>
</dbReference>
<organism evidence="1">
    <name type="scientific">Timema poppense</name>
    <name type="common">Walking stick</name>
    <dbReference type="NCBI Taxonomy" id="170557"/>
    <lineage>
        <taxon>Eukaryota</taxon>
        <taxon>Metazoa</taxon>
        <taxon>Ecdysozoa</taxon>
        <taxon>Arthropoda</taxon>
        <taxon>Hexapoda</taxon>
        <taxon>Insecta</taxon>
        <taxon>Pterygota</taxon>
        <taxon>Neoptera</taxon>
        <taxon>Polyneoptera</taxon>
        <taxon>Phasmatodea</taxon>
        <taxon>Timematodea</taxon>
        <taxon>Timematoidea</taxon>
        <taxon>Timematidae</taxon>
        <taxon>Timema</taxon>
    </lineage>
</organism>
<sequence>MWPPVMGGPGQSPTLPPTLDTALKIRGRRLPNNSSELQKRSLADVTSSASLLPESADVVIIGRSGLKSGQLAKCKE</sequence>
<evidence type="ECO:0000313" key="1">
    <source>
        <dbReference type="EMBL" id="CAD7406968.1"/>
    </source>
</evidence>
<protein>
    <submittedName>
        <fullName evidence="1">Uncharacterized protein</fullName>
    </submittedName>
</protein>
<dbReference type="AlphaFoldDB" id="A0A7R9D2S8"/>
<proteinExistence type="predicted"/>
<accession>A0A7R9D2S8</accession>
<reference evidence="1" key="1">
    <citation type="submission" date="2020-11" db="EMBL/GenBank/DDBJ databases">
        <authorList>
            <person name="Tran Van P."/>
        </authorList>
    </citation>
    <scope>NUCLEOTIDE SEQUENCE</scope>
</reference>
<name>A0A7R9D2S8_TIMPO</name>